<feature type="compositionally biased region" description="Polar residues" evidence="1">
    <location>
        <begin position="15"/>
        <end position="62"/>
    </location>
</feature>
<evidence type="ECO:0000256" key="1">
    <source>
        <dbReference type="SAM" id="MobiDB-lite"/>
    </source>
</evidence>
<dbReference type="SMART" id="SM00596">
    <property type="entry name" value="PRE_C2HC"/>
    <property type="match status" value="1"/>
</dbReference>
<proteinExistence type="predicted"/>
<comment type="caution">
    <text evidence="3">The sequence shown here is derived from an EMBL/GenBank/DDBJ whole genome shotgun (WGS) entry which is preliminary data.</text>
</comment>
<protein>
    <recommendedName>
        <fullName evidence="2">Pre-C2HC domain-containing protein</fullName>
    </recommendedName>
</protein>
<gene>
    <name evidence="3" type="ORF">AGLY_001442</name>
</gene>
<accession>A0A6G0U5P4</accession>
<evidence type="ECO:0000313" key="4">
    <source>
        <dbReference type="Proteomes" id="UP000475862"/>
    </source>
</evidence>
<evidence type="ECO:0000313" key="3">
    <source>
        <dbReference type="EMBL" id="KAE9544263.1"/>
    </source>
</evidence>
<keyword evidence="4" id="KW-1185">Reference proteome</keyword>
<dbReference type="EMBL" id="VYZN01000002">
    <property type="protein sequence ID" value="KAE9544263.1"/>
    <property type="molecule type" value="Genomic_DNA"/>
</dbReference>
<dbReference type="AlphaFoldDB" id="A0A6G0U5P4"/>
<feature type="region of interest" description="Disordered" evidence="1">
    <location>
        <begin position="1"/>
        <end position="62"/>
    </location>
</feature>
<name>A0A6G0U5P4_APHGL</name>
<organism evidence="3 4">
    <name type="scientific">Aphis glycines</name>
    <name type="common">Soybean aphid</name>
    <dbReference type="NCBI Taxonomy" id="307491"/>
    <lineage>
        <taxon>Eukaryota</taxon>
        <taxon>Metazoa</taxon>
        <taxon>Ecdysozoa</taxon>
        <taxon>Arthropoda</taxon>
        <taxon>Hexapoda</taxon>
        <taxon>Insecta</taxon>
        <taxon>Pterygota</taxon>
        <taxon>Neoptera</taxon>
        <taxon>Paraneoptera</taxon>
        <taxon>Hemiptera</taxon>
        <taxon>Sternorrhyncha</taxon>
        <taxon>Aphidomorpha</taxon>
        <taxon>Aphidoidea</taxon>
        <taxon>Aphididae</taxon>
        <taxon>Aphidini</taxon>
        <taxon>Aphis</taxon>
        <taxon>Aphis</taxon>
    </lineage>
</organism>
<feature type="domain" description="Pre-C2HC" evidence="2">
    <location>
        <begin position="189"/>
        <end position="257"/>
    </location>
</feature>
<dbReference type="Proteomes" id="UP000475862">
    <property type="component" value="Unassembled WGS sequence"/>
</dbReference>
<sequence length="424" mass="48326">MSNKNTVSPLIIQKSRIQSVPNNYQNKSPISPSTPTSRDGFSFPTNSKRLISPSQSLKNNEQKKQATYVSKNRFSLFATNETVDTDYQSINMDLDNEPLTATKPPPPIFIRTVNDYSTFCAQIKELIKCDNFSCKSSINGIKISTETAESYRSIIRFLKENKADFHTYQLKQEKAYRVVLRNLHHTTPINVIKNELESLGHTARNITNVLQRTTKMPLPIFFIDLEPALNNKDIFKIEFIHYTKIKVEEPRFNNQTIQCLRFQGFGHTKSYCYHPPKCVRCGENHLSDTCQKSKSLLAKCTLCEGSHPANYRGCPIHKEFQSTQQSKRKTYHIQKNSGSNHINVNLNNVNTTSNLTTDSEKKTYAQATNNTNENKNKQSNIPSSAHTDQFTQKLSSFLDDFKAIINPLISLLTTVINKLISNDK</sequence>
<dbReference type="Pfam" id="PF07530">
    <property type="entry name" value="PRE_C2HC"/>
    <property type="match status" value="1"/>
</dbReference>
<dbReference type="InterPro" id="IPR006579">
    <property type="entry name" value="Pre_C2HC_dom"/>
</dbReference>
<reference evidence="3 4" key="1">
    <citation type="submission" date="2019-08" db="EMBL/GenBank/DDBJ databases">
        <title>The genome of the soybean aphid Biotype 1, its phylome, world population structure and adaptation to the North American continent.</title>
        <authorList>
            <person name="Giordano R."/>
            <person name="Donthu R.K."/>
            <person name="Hernandez A.G."/>
            <person name="Wright C.L."/>
            <person name="Zimin A.V."/>
        </authorList>
    </citation>
    <scope>NUCLEOTIDE SEQUENCE [LARGE SCALE GENOMIC DNA]</scope>
    <source>
        <tissue evidence="3">Whole aphids</tissue>
    </source>
</reference>
<dbReference type="OrthoDB" id="6593055at2759"/>
<evidence type="ECO:0000259" key="2">
    <source>
        <dbReference type="SMART" id="SM00596"/>
    </source>
</evidence>